<proteinExistence type="inferred from homology"/>
<gene>
    <name evidence="6" type="ORF">CSCA_0680</name>
</gene>
<dbReference type="HOGENOM" id="CLU_2080708_0_0_9"/>
<evidence type="ECO:0000256" key="3">
    <source>
        <dbReference type="ARBA" id="ARBA00022490"/>
    </source>
</evidence>
<evidence type="ECO:0000256" key="4">
    <source>
        <dbReference type="ARBA" id="ARBA00023118"/>
    </source>
</evidence>
<sequence>MISSSVEKSRFILKSIKDGCFTIKDLSISEIQKLPMMIRINGLAASLEYLLKKDELKVKNVGKFCIKYISDYTSIKIDSSEITDLKEIKCDRYMCLQKDLYEFSLMLRRLVIAFEKK</sequence>
<dbReference type="KEGG" id="csq:CSCA_0680"/>
<dbReference type="Pfam" id="PF09701">
    <property type="entry name" value="Cas_Cmr5"/>
    <property type="match status" value="1"/>
</dbReference>
<keyword evidence="7" id="KW-1185">Reference proteome</keyword>
<comment type="similarity">
    <text evidence="2">Belongs to the CRISPR system Cmr5 family.</text>
</comment>
<dbReference type="Proteomes" id="UP000033115">
    <property type="component" value="Chromosome"/>
</dbReference>
<keyword evidence="4" id="KW-0051">Antiviral defense</keyword>
<keyword evidence="3" id="KW-0963">Cytoplasm</keyword>
<evidence type="ECO:0000256" key="1">
    <source>
        <dbReference type="ARBA" id="ARBA00004496"/>
    </source>
</evidence>
<dbReference type="SUPFAM" id="SSF158568">
    <property type="entry name" value="AF1862-like"/>
    <property type="match status" value="1"/>
</dbReference>
<comment type="subcellular location">
    <subcellularLocation>
        <location evidence="1">Cytoplasm</location>
    </subcellularLocation>
</comment>
<organism evidence="6 7">
    <name type="scientific">Clostridium scatologenes</name>
    <dbReference type="NCBI Taxonomy" id="1548"/>
    <lineage>
        <taxon>Bacteria</taxon>
        <taxon>Bacillati</taxon>
        <taxon>Bacillota</taxon>
        <taxon>Clostridia</taxon>
        <taxon>Eubacteriales</taxon>
        <taxon>Clostridiaceae</taxon>
        <taxon>Clostridium</taxon>
    </lineage>
</organism>
<accession>A0A0E3JX62</accession>
<dbReference type="RefSeq" id="WP_029160892.1">
    <property type="nucleotide sequence ID" value="NZ_CP009933.1"/>
</dbReference>
<protein>
    <recommendedName>
        <fullName evidence="5">CRISPR type III-B/RAMP module-associated protein Cmr5</fullName>
    </recommendedName>
</protein>
<dbReference type="EMBL" id="CP009933">
    <property type="protein sequence ID" value="AKA67805.1"/>
    <property type="molecule type" value="Genomic_DNA"/>
</dbReference>
<reference evidence="6 7" key="1">
    <citation type="journal article" date="2015" name="J. Biotechnol.">
        <title>Complete genome sequence of a malodorant-producing acetogen, Clostridium scatologenes ATCC 25775(T).</title>
        <authorList>
            <person name="Zhu Z."/>
            <person name="Guo T."/>
            <person name="Zheng H."/>
            <person name="Song T."/>
            <person name="Ouyang P."/>
            <person name="Xie J."/>
        </authorList>
    </citation>
    <scope>NUCLEOTIDE SEQUENCE [LARGE SCALE GENOMIC DNA]</scope>
    <source>
        <strain evidence="6 7">ATCC 25775</strain>
    </source>
</reference>
<dbReference type="AlphaFoldDB" id="A0A0E3JX62"/>
<dbReference type="InterPro" id="IPR023101">
    <property type="entry name" value="AF1862-like_dom_sf"/>
</dbReference>
<evidence type="ECO:0000256" key="2">
    <source>
        <dbReference type="ARBA" id="ARBA00006161"/>
    </source>
</evidence>
<evidence type="ECO:0000313" key="7">
    <source>
        <dbReference type="Proteomes" id="UP000033115"/>
    </source>
</evidence>
<evidence type="ECO:0000313" key="6">
    <source>
        <dbReference type="EMBL" id="AKA67805.1"/>
    </source>
</evidence>
<name>A0A0E3JX62_CLOSL</name>
<dbReference type="GO" id="GO:0005737">
    <property type="term" value="C:cytoplasm"/>
    <property type="evidence" value="ECO:0007669"/>
    <property type="project" value="UniProtKB-SubCell"/>
</dbReference>
<dbReference type="InterPro" id="IPR010160">
    <property type="entry name" value="CRISPR-assoc_prot_Cmr5"/>
</dbReference>
<dbReference type="STRING" id="1548.CSCA_0680"/>
<dbReference type="GO" id="GO:0051607">
    <property type="term" value="P:defense response to virus"/>
    <property type="evidence" value="ECO:0007669"/>
    <property type="project" value="UniProtKB-KW"/>
</dbReference>
<dbReference type="Gene3D" id="1.10.520.30">
    <property type="entry name" value="AF1862-like domain"/>
    <property type="match status" value="1"/>
</dbReference>
<evidence type="ECO:0000256" key="5">
    <source>
        <dbReference type="ARBA" id="ARBA00030001"/>
    </source>
</evidence>